<sequence>MGWINKYIFLIIFLILITSLFSGCASLNSKKFLERETFRKEEKTGAKGWWYAKFRMDWPKDAEPLWHMDPLLAHRVIAPVLSRYSEEISLWRFHRRAAPDASGHQFSFIFYADPQVADRVFASIRSNRILKDMKSAGIILEDVYDDTGRISKPNVEDTSDRNWSLPIQKSWPYFIMGVSQTWLDLIEQGVVQRGKIDRSASCRDILAFYKGVNEDIGATWQKEGQHAFLHHLNALFGYEPLVIYEKRLTTF</sequence>
<reference evidence="1" key="1">
    <citation type="submission" date="2022-12" db="EMBL/GenBank/DDBJ databases">
        <title>Reference genome sequencing for broad-spectrum identification of bacterial and archaeal isolates by mass spectrometry.</title>
        <authorList>
            <person name="Sekiguchi Y."/>
            <person name="Tourlousse D.M."/>
        </authorList>
    </citation>
    <scope>NUCLEOTIDE SEQUENCE</scope>
    <source>
        <strain evidence="1">ASRB1</strain>
    </source>
</reference>
<evidence type="ECO:0000313" key="1">
    <source>
        <dbReference type="EMBL" id="GLI36303.1"/>
    </source>
</evidence>
<protein>
    <recommendedName>
        <fullName evidence="3">Lipoprotein</fullName>
    </recommendedName>
</protein>
<name>A0A9W6FWV1_9BACT</name>
<evidence type="ECO:0008006" key="3">
    <source>
        <dbReference type="Google" id="ProtNLM"/>
    </source>
</evidence>
<organism evidence="1 2">
    <name type="scientific">Desulforhabdus amnigena</name>
    <dbReference type="NCBI Taxonomy" id="40218"/>
    <lineage>
        <taxon>Bacteria</taxon>
        <taxon>Pseudomonadati</taxon>
        <taxon>Thermodesulfobacteriota</taxon>
        <taxon>Syntrophobacteria</taxon>
        <taxon>Syntrophobacterales</taxon>
        <taxon>Syntrophobacteraceae</taxon>
        <taxon>Desulforhabdus</taxon>
    </lineage>
</organism>
<keyword evidence="2" id="KW-1185">Reference proteome</keyword>
<gene>
    <name evidence="1" type="ORF">DAMNIGENAA_37360</name>
</gene>
<dbReference type="Proteomes" id="UP001144372">
    <property type="component" value="Unassembled WGS sequence"/>
</dbReference>
<accession>A0A9W6FWV1</accession>
<dbReference type="PROSITE" id="PS51257">
    <property type="entry name" value="PROKAR_LIPOPROTEIN"/>
    <property type="match status" value="1"/>
</dbReference>
<proteinExistence type="predicted"/>
<dbReference type="EMBL" id="BSDR01000001">
    <property type="protein sequence ID" value="GLI36303.1"/>
    <property type="molecule type" value="Genomic_DNA"/>
</dbReference>
<dbReference type="AlphaFoldDB" id="A0A9W6FWV1"/>
<comment type="caution">
    <text evidence="1">The sequence shown here is derived from an EMBL/GenBank/DDBJ whole genome shotgun (WGS) entry which is preliminary data.</text>
</comment>
<evidence type="ECO:0000313" key="2">
    <source>
        <dbReference type="Proteomes" id="UP001144372"/>
    </source>
</evidence>